<evidence type="ECO:0000313" key="1">
    <source>
        <dbReference type="EMBL" id="KAJ2887993.1"/>
    </source>
</evidence>
<sequence length="295" mass="34057">VGVSERREQLEKERLLLLREHYFWTHTPSDTVAKALELSTSDVLVNMDDSDAFQTFFTRYSSEPGLALASGKLSGQESWKVELEKASELVSEKMEVDGDRMRAHQNLPDIVYDADAATLVHPDDIVFLSQLEPVTTANVVAKCAVNSAKVPEHSLASHSYQEQIDDINARSSNMHNWMLRAQEQPLYGVVSDTSKLVSTKDWSTVRDELIRVRVMERIEELKEKGKWSFWQPRKHRAPPRGKAHWDYLLDEMAWMQADFAEERKLRVEMARLIASWVMDYHHAVDKSRYIVTARR</sequence>
<proteinExistence type="predicted"/>
<accession>A0ACC1LXA5</accession>
<comment type="caution">
    <text evidence="1">The sequence shown here is derived from an EMBL/GenBank/DDBJ whole genome shotgun (WGS) entry which is preliminary data.</text>
</comment>
<organism evidence="1 2">
    <name type="scientific">Coemansia aciculifera</name>
    <dbReference type="NCBI Taxonomy" id="417176"/>
    <lineage>
        <taxon>Eukaryota</taxon>
        <taxon>Fungi</taxon>
        <taxon>Fungi incertae sedis</taxon>
        <taxon>Zoopagomycota</taxon>
        <taxon>Kickxellomycotina</taxon>
        <taxon>Kickxellomycetes</taxon>
        <taxon>Kickxellales</taxon>
        <taxon>Kickxellaceae</taxon>
        <taxon>Coemansia</taxon>
    </lineage>
</organism>
<reference evidence="1" key="1">
    <citation type="submission" date="2022-07" db="EMBL/GenBank/DDBJ databases">
        <title>Phylogenomic reconstructions and comparative analyses of Kickxellomycotina fungi.</title>
        <authorList>
            <person name="Reynolds N.K."/>
            <person name="Stajich J.E."/>
            <person name="Barry K."/>
            <person name="Grigoriev I.V."/>
            <person name="Crous P."/>
            <person name="Smith M.E."/>
        </authorList>
    </citation>
    <scope>NUCLEOTIDE SEQUENCE</scope>
    <source>
        <strain evidence="1">CBS 190363</strain>
    </source>
</reference>
<keyword evidence="2" id="KW-1185">Reference proteome</keyword>
<dbReference type="EMBL" id="JANBVB010002110">
    <property type="protein sequence ID" value="KAJ2887993.1"/>
    <property type="molecule type" value="Genomic_DNA"/>
</dbReference>
<feature type="non-terminal residue" evidence="1">
    <location>
        <position position="295"/>
    </location>
</feature>
<name>A0ACC1LXA5_9FUNG</name>
<protein>
    <submittedName>
        <fullName evidence="1">Chromatin modification- protein VID21</fullName>
    </submittedName>
</protein>
<feature type="non-terminal residue" evidence="1">
    <location>
        <position position="1"/>
    </location>
</feature>
<gene>
    <name evidence="1" type="primary">EAF1</name>
    <name evidence="1" type="ORF">IWW38_005025</name>
</gene>
<evidence type="ECO:0000313" key="2">
    <source>
        <dbReference type="Proteomes" id="UP001139981"/>
    </source>
</evidence>
<dbReference type="Proteomes" id="UP001139981">
    <property type="component" value="Unassembled WGS sequence"/>
</dbReference>